<gene>
    <name evidence="1" type="ORF">JOC86_002407</name>
</gene>
<dbReference type="Proteomes" id="UP001646157">
    <property type="component" value="Unassembled WGS sequence"/>
</dbReference>
<dbReference type="EMBL" id="JAFBDZ010000002">
    <property type="protein sequence ID" value="MBM7585865.1"/>
    <property type="molecule type" value="Genomic_DNA"/>
</dbReference>
<evidence type="ECO:0000313" key="2">
    <source>
        <dbReference type="Proteomes" id="UP001646157"/>
    </source>
</evidence>
<name>A0ABS2NDI3_9BACI</name>
<sequence length="80" mass="8991">MIFEIVITTLMGSLALKAHLSKNGLGNDSKKLNKIFSLSGLNVKDGDQTLTTQLKKKKNYDPLVQKNSYLLPNYQIIPKR</sequence>
<dbReference type="RefSeq" id="WP_205172661.1">
    <property type="nucleotide sequence ID" value="NZ_JAFBDZ010000002.1"/>
</dbReference>
<proteinExistence type="predicted"/>
<keyword evidence="2" id="KW-1185">Reference proteome</keyword>
<organism evidence="1 2">
    <name type="scientific">Rossellomorea pakistanensis</name>
    <dbReference type="NCBI Taxonomy" id="992288"/>
    <lineage>
        <taxon>Bacteria</taxon>
        <taxon>Bacillati</taxon>
        <taxon>Bacillota</taxon>
        <taxon>Bacilli</taxon>
        <taxon>Bacillales</taxon>
        <taxon>Bacillaceae</taxon>
        <taxon>Rossellomorea</taxon>
    </lineage>
</organism>
<protein>
    <submittedName>
        <fullName evidence="1">Uncharacterized protein</fullName>
    </submittedName>
</protein>
<evidence type="ECO:0000313" key="1">
    <source>
        <dbReference type="EMBL" id="MBM7585865.1"/>
    </source>
</evidence>
<reference evidence="1 2" key="1">
    <citation type="submission" date="2021-01" db="EMBL/GenBank/DDBJ databases">
        <title>Genomic Encyclopedia of Type Strains, Phase IV (KMG-IV): sequencing the most valuable type-strain genomes for metagenomic binning, comparative biology and taxonomic classification.</title>
        <authorList>
            <person name="Goeker M."/>
        </authorList>
    </citation>
    <scope>NUCLEOTIDE SEQUENCE [LARGE SCALE GENOMIC DNA]</scope>
    <source>
        <strain evidence="1 2">DSM 24834</strain>
    </source>
</reference>
<accession>A0ABS2NDI3</accession>
<comment type="caution">
    <text evidence="1">The sequence shown here is derived from an EMBL/GenBank/DDBJ whole genome shotgun (WGS) entry which is preliminary data.</text>
</comment>